<dbReference type="EMBL" id="CAKOGP040001151">
    <property type="protein sequence ID" value="CAJ1943873.1"/>
    <property type="molecule type" value="Genomic_DNA"/>
</dbReference>
<dbReference type="AlphaFoldDB" id="A0AAD2CRL8"/>
<gene>
    <name evidence="1" type="ORF">CYCCA115_LOCUS8638</name>
</gene>
<dbReference type="Proteomes" id="UP001295423">
    <property type="component" value="Unassembled WGS sequence"/>
</dbReference>
<protein>
    <recommendedName>
        <fullName evidence="3">Integrase catalytic domain-containing protein</fullName>
    </recommendedName>
</protein>
<dbReference type="Gene3D" id="3.30.420.10">
    <property type="entry name" value="Ribonuclease H-like superfamily/Ribonuclease H"/>
    <property type="match status" value="1"/>
</dbReference>
<dbReference type="InterPro" id="IPR012337">
    <property type="entry name" value="RNaseH-like_sf"/>
</dbReference>
<keyword evidence="2" id="KW-1185">Reference proteome</keyword>
<evidence type="ECO:0008006" key="3">
    <source>
        <dbReference type="Google" id="ProtNLM"/>
    </source>
</evidence>
<dbReference type="InterPro" id="IPR036397">
    <property type="entry name" value="RNaseH_sf"/>
</dbReference>
<accession>A0AAD2CRL8</accession>
<dbReference type="SUPFAM" id="SSF53098">
    <property type="entry name" value="Ribonuclease H-like"/>
    <property type="match status" value="1"/>
</dbReference>
<comment type="caution">
    <text evidence="1">The sequence shown here is derived from an EMBL/GenBank/DDBJ whole genome shotgun (WGS) entry which is preliminary data.</text>
</comment>
<evidence type="ECO:0000313" key="2">
    <source>
        <dbReference type="Proteomes" id="UP001295423"/>
    </source>
</evidence>
<evidence type="ECO:0000313" key="1">
    <source>
        <dbReference type="EMBL" id="CAJ1943873.1"/>
    </source>
</evidence>
<proteinExistence type="predicted"/>
<name>A0AAD2CRL8_9STRA</name>
<sequence length="167" mass="19183">MFLRPRLKGKFSTDTAYFNHKSIRGNIASQIDFHKSGFYSCHHLSKVDDKQVGPTLKKFIADYGIPEHLTMDGAAGQVGRNTINRAAINCHISRPYRLEENPGIRELKRQFYRLIVKHAIPERLWDFVLDYVVDTMNITANYSRHSDGQVPLEVITGITPDITEYMD</sequence>
<organism evidence="1 2">
    <name type="scientific">Cylindrotheca closterium</name>
    <dbReference type="NCBI Taxonomy" id="2856"/>
    <lineage>
        <taxon>Eukaryota</taxon>
        <taxon>Sar</taxon>
        <taxon>Stramenopiles</taxon>
        <taxon>Ochrophyta</taxon>
        <taxon>Bacillariophyta</taxon>
        <taxon>Bacillariophyceae</taxon>
        <taxon>Bacillariophycidae</taxon>
        <taxon>Bacillariales</taxon>
        <taxon>Bacillariaceae</taxon>
        <taxon>Cylindrotheca</taxon>
    </lineage>
</organism>
<dbReference type="GO" id="GO:0003676">
    <property type="term" value="F:nucleic acid binding"/>
    <property type="evidence" value="ECO:0007669"/>
    <property type="project" value="InterPro"/>
</dbReference>
<reference evidence="1" key="1">
    <citation type="submission" date="2023-08" db="EMBL/GenBank/DDBJ databases">
        <authorList>
            <person name="Audoor S."/>
            <person name="Bilcke G."/>
        </authorList>
    </citation>
    <scope>NUCLEOTIDE SEQUENCE</scope>
</reference>